<gene>
    <name evidence="2" type="ORF">AA314_08587</name>
    <name evidence="3" type="ORF">ATI61_10575</name>
</gene>
<dbReference type="Proteomes" id="UP000256345">
    <property type="component" value="Unassembled WGS sequence"/>
</dbReference>
<accession>A0AAC8TJQ4</accession>
<evidence type="ECO:0000313" key="5">
    <source>
        <dbReference type="Proteomes" id="UP000256345"/>
    </source>
</evidence>
<dbReference type="GO" id="GO:0008168">
    <property type="term" value="F:methyltransferase activity"/>
    <property type="evidence" value="ECO:0007669"/>
    <property type="project" value="UniProtKB-KW"/>
</dbReference>
<dbReference type="Proteomes" id="UP000035579">
    <property type="component" value="Chromosome"/>
</dbReference>
<evidence type="ECO:0000313" key="4">
    <source>
        <dbReference type="Proteomes" id="UP000035579"/>
    </source>
</evidence>
<dbReference type="KEGG" id="age:AA314_08587"/>
<protein>
    <submittedName>
        <fullName evidence="3">Site-specific DNA-adenine methylase</fullName>
    </submittedName>
</protein>
<feature type="compositionally biased region" description="Polar residues" evidence="1">
    <location>
        <begin position="1"/>
        <end position="10"/>
    </location>
</feature>
<reference evidence="2 4" key="1">
    <citation type="submission" date="2015-05" db="EMBL/GenBank/DDBJ databases">
        <title>Genome assembly of Archangium gephyra DSM 2261.</title>
        <authorList>
            <person name="Sharma G."/>
            <person name="Subramanian S."/>
        </authorList>
    </citation>
    <scope>NUCLEOTIDE SEQUENCE [LARGE SCALE GENOMIC DNA]</scope>
    <source>
        <strain evidence="2 4">DSM 2261</strain>
    </source>
</reference>
<dbReference type="EMBL" id="QUMU01000005">
    <property type="protein sequence ID" value="REG31751.1"/>
    <property type="molecule type" value="Genomic_DNA"/>
</dbReference>
<dbReference type="RefSeq" id="WP_053067151.1">
    <property type="nucleotide sequence ID" value="NZ_CP011509.1"/>
</dbReference>
<dbReference type="EMBL" id="CP011509">
    <property type="protein sequence ID" value="AKJ06961.1"/>
    <property type="molecule type" value="Genomic_DNA"/>
</dbReference>
<feature type="region of interest" description="Disordered" evidence="1">
    <location>
        <begin position="1"/>
        <end position="28"/>
    </location>
</feature>
<evidence type="ECO:0000313" key="2">
    <source>
        <dbReference type="EMBL" id="AKJ06961.1"/>
    </source>
</evidence>
<proteinExistence type="predicted"/>
<dbReference type="GO" id="GO:0032259">
    <property type="term" value="P:methylation"/>
    <property type="evidence" value="ECO:0007669"/>
    <property type="project" value="UniProtKB-KW"/>
</dbReference>
<evidence type="ECO:0000256" key="1">
    <source>
        <dbReference type="SAM" id="MobiDB-lite"/>
    </source>
</evidence>
<keyword evidence="3" id="KW-0489">Methyltransferase</keyword>
<keyword evidence="3" id="KW-0808">Transferase</keyword>
<keyword evidence="5" id="KW-1185">Reference proteome</keyword>
<evidence type="ECO:0000313" key="3">
    <source>
        <dbReference type="EMBL" id="REG31751.1"/>
    </source>
</evidence>
<dbReference type="SUPFAM" id="SSF53335">
    <property type="entry name" value="S-adenosyl-L-methionine-dependent methyltransferases"/>
    <property type="match status" value="1"/>
</dbReference>
<name>A0AAC8TJQ4_9BACT</name>
<reference evidence="3 5" key="2">
    <citation type="submission" date="2018-08" db="EMBL/GenBank/DDBJ databases">
        <title>Genomic Encyclopedia of Archaeal and Bacterial Type Strains, Phase II (KMG-II): from individual species to whole genera.</title>
        <authorList>
            <person name="Goeker M."/>
        </authorList>
    </citation>
    <scope>NUCLEOTIDE SEQUENCE [LARGE SCALE GENOMIC DNA]</scope>
    <source>
        <strain evidence="3 5">DSM 2261</strain>
    </source>
</reference>
<sequence>MSSRVSSKAGASTRKVRNEVVQSNRTVRQKKDKAPLLRPFFSYYGGKWRDALRLYPEPKFTTIVEPFAGSAGYSLRHHHGRKVILWERDPTLVRVWRFLIKAKRRDILAIPDLEPGQSVDDMKGVGPEARLLVGFWLNRGAASPRKSPSRWMRDLIRPGSFWGERVRQTIANQVDLIRDWEIHEGDYTECSVQTEATWFVDPPYEQAGQYYRYGADQLDYKALAEWCRKRPGQVIVCENAGADWLPFSDPQEVKTTRAARRSKEVHCILENGVVSVSQPASPTEA</sequence>
<dbReference type="AlphaFoldDB" id="A0AAC8TJQ4"/>
<organism evidence="2 4">
    <name type="scientific">Archangium gephyra</name>
    <dbReference type="NCBI Taxonomy" id="48"/>
    <lineage>
        <taxon>Bacteria</taxon>
        <taxon>Pseudomonadati</taxon>
        <taxon>Myxococcota</taxon>
        <taxon>Myxococcia</taxon>
        <taxon>Myxococcales</taxon>
        <taxon>Cystobacterineae</taxon>
        <taxon>Archangiaceae</taxon>
        <taxon>Archangium</taxon>
    </lineage>
</organism>
<dbReference type="InterPro" id="IPR029063">
    <property type="entry name" value="SAM-dependent_MTases_sf"/>
</dbReference>